<evidence type="ECO:0000313" key="2">
    <source>
        <dbReference type="Proteomes" id="UP001348265"/>
    </source>
</evidence>
<proteinExistence type="predicted"/>
<dbReference type="Proteomes" id="UP001348265">
    <property type="component" value="Unassembled WGS sequence"/>
</dbReference>
<gene>
    <name evidence="1" type="ORF">RB636_16070</name>
</gene>
<accession>A0ABU7WT57</accession>
<keyword evidence="2" id="KW-1185">Reference proteome</keyword>
<dbReference type="RefSeq" id="WP_331787074.1">
    <property type="nucleotide sequence ID" value="NZ_JAVFKM010000007.1"/>
</dbReference>
<sequence>MEAWEPAIGAALVVDRERGTLRPVMDYEDFSHLEQVDQVVAAVPGDGWRVHWTDQGPGGSPLTEQVPAWLITSQGKATAITVDAHGYVEDADGADLFVPPGEETP</sequence>
<reference evidence="1 2" key="1">
    <citation type="submission" date="2023-08" db="EMBL/GenBank/DDBJ databases">
        <authorList>
            <person name="Sharma P."/>
            <person name="Verma V."/>
            <person name="Mohan M.K."/>
            <person name="Dubey A.K."/>
        </authorList>
    </citation>
    <scope>NUCLEOTIDE SEQUENCE [LARGE SCALE GENOMIC DNA]</scope>
    <source>
        <strain evidence="1 2">ADP4</strain>
    </source>
</reference>
<comment type="caution">
    <text evidence="1">The sequence shown here is derived from an EMBL/GenBank/DDBJ whole genome shotgun (WGS) entry which is preliminary data.</text>
</comment>
<name>A0ABU7WT57_9ACTN</name>
<protein>
    <submittedName>
        <fullName evidence="1">Uncharacterized protein</fullName>
    </submittedName>
</protein>
<dbReference type="EMBL" id="JAVFKM010000007">
    <property type="protein sequence ID" value="MEF3114685.1"/>
    <property type="molecule type" value="Genomic_DNA"/>
</dbReference>
<organism evidence="1 2">
    <name type="scientific">Streptomyces chrestomyceticus</name>
    <dbReference type="NCBI Taxonomy" id="68185"/>
    <lineage>
        <taxon>Bacteria</taxon>
        <taxon>Bacillati</taxon>
        <taxon>Actinomycetota</taxon>
        <taxon>Actinomycetes</taxon>
        <taxon>Kitasatosporales</taxon>
        <taxon>Streptomycetaceae</taxon>
        <taxon>Streptomyces</taxon>
    </lineage>
</organism>
<evidence type="ECO:0000313" key="1">
    <source>
        <dbReference type="EMBL" id="MEF3114685.1"/>
    </source>
</evidence>